<protein>
    <submittedName>
        <fullName evidence="2">Uncharacterized protein</fullName>
    </submittedName>
</protein>
<dbReference type="Gene3D" id="2.40.70.10">
    <property type="entry name" value="Acid Proteases"/>
    <property type="match status" value="1"/>
</dbReference>
<evidence type="ECO:0000313" key="3">
    <source>
        <dbReference type="Proteomes" id="UP001190700"/>
    </source>
</evidence>
<feature type="compositionally biased region" description="Basic and acidic residues" evidence="1">
    <location>
        <begin position="616"/>
        <end position="636"/>
    </location>
</feature>
<name>A0AAE0BSP0_9CHLO</name>
<organism evidence="2 3">
    <name type="scientific">Cymbomonas tetramitiformis</name>
    <dbReference type="NCBI Taxonomy" id="36881"/>
    <lineage>
        <taxon>Eukaryota</taxon>
        <taxon>Viridiplantae</taxon>
        <taxon>Chlorophyta</taxon>
        <taxon>Pyramimonadophyceae</taxon>
        <taxon>Pyramimonadales</taxon>
        <taxon>Pyramimonadaceae</taxon>
        <taxon>Cymbomonas</taxon>
    </lineage>
</organism>
<feature type="compositionally biased region" description="Low complexity" evidence="1">
    <location>
        <begin position="399"/>
        <end position="412"/>
    </location>
</feature>
<dbReference type="SUPFAM" id="SSF50630">
    <property type="entry name" value="Acid proteases"/>
    <property type="match status" value="1"/>
</dbReference>
<feature type="compositionally biased region" description="Basic and acidic residues" evidence="1">
    <location>
        <begin position="724"/>
        <end position="744"/>
    </location>
</feature>
<feature type="region of interest" description="Disordered" evidence="1">
    <location>
        <begin position="25"/>
        <end position="45"/>
    </location>
</feature>
<feature type="region of interest" description="Disordered" evidence="1">
    <location>
        <begin position="173"/>
        <end position="199"/>
    </location>
</feature>
<feature type="region of interest" description="Disordered" evidence="1">
    <location>
        <begin position="610"/>
        <end position="744"/>
    </location>
</feature>
<feature type="compositionally biased region" description="Low complexity" evidence="1">
    <location>
        <begin position="324"/>
        <end position="360"/>
    </location>
</feature>
<evidence type="ECO:0000256" key="1">
    <source>
        <dbReference type="SAM" id="MobiDB-lite"/>
    </source>
</evidence>
<feature type="compositionally biased region" description="Basic and acidic residues" evidence="1">
    <location>
        <begin position="646"/>
        <end position="683"/>
    </location>
</feature>
<proteinExistence type="predicted"/>
<feature type="region of interest" description="Disordered" evidence="1">
    <location>
        <begin position="274"/>
        <end position="310"/>
    </location>
</feature>
<comment type="caution">
    <text evidence="2">The sequence shown here is derived from an EMBL/GenBank/DDBJ whole genome shotgun (WGS) entry which is preliminary data.</text>
</comment>
<sequence length="744" mass="79773">MMKKLKKQLRKSPEAACKLLEQNQRFATRRSATSPALHGQRRAGLSSMIRDRLQEGMQEGDDSGDARTQMLCSAWRELSPAEKLHAASSEYGPRAVKQHPQAWQAMGIRRLRKRRKAVALAGAGDAMETDGEMSPTPMMEIQCSQYRAQQQAESQGMNSETAAAIERAEQANATAEVHSTVPESCSPGDTPPSDADSPVASLPGRRGVGANARDHLAQVIMQHPLSFPVSSDDSLNFTQRMARAGSRQISPTCLTSEEMTDVLNIAAVRAVRWSPKSARPISEETLVTGPNATDGDATSNSAGNSDSTHVSATDIATTGTTHVSVTDSDATSDSAWDSDPTHVSATDTAATSTTHVSVTDGGDATSNSVGDSDSILVSITDTAATSTTHISATDDDAIGDSAGDSDSAHISATDADASTTHVSATDGDATSDATIDSGAIHVSDTDVDGEDTPVSAADHAAGGQGEHVASICALKSHALPEDRHCKHIRKDGTIKWRYAARSRLASTLAAVRDDDGPLLLVFYAYLRGHMIKVLVDSGASDNFVSEECAKRCNLTIRKGAPMQVRDFKPSPANGFEFCGNNHPEAQVEVDDDAEKNGTAIDVEGLRKEMQAAADATMDHQDHEGKGREEWGGEEAGRGVLPTSAHGGEKEGEKISPWGDRSRAGRKQGDRDRCTERRASERRQIASSQWNVRQGDPVEPRQGEEITKDELMGWQDQKGRSAKNLAKERDQAESMKDGQWEWRRK</sequence>
<dbReference type="InterPro" id="IPR021109">
    <property type="entry name" value="Peptidase_aspartic_dom_sf"/>
</dbReference>
<accession>A0AAE0BSP0</accession>
<evidence type="ECO:0000313" key="2">
    <source>
        <dbReference type="EMBL" id="KAK3241458.1"/>
    </source>
</evidence>
<dbReference type="EMBL" id="LGRX02033391">
    <property type="protein sequence ID" value="KAK3241458.1"/>
    <property type="molecule type" value="Genomic_DNA"/>
</dbReference>
<feature type="compositionally biased region" description="Polar residues" evidence="1">
    <location>
        <begin position="25"/>
        <end position="34"/>
    </location>
</feature>
<keyword evidence="3" id="KW-1185">Reference proteome</keyword>
<feature type="region of interest" description="Disordered" evidence="1">
    <location>
        <begin position="393"/>
        <end position="461"/>
    </location>
</feature>
<gene>
    <name evidence="2" type="ORF">CYMTET_48775</name>
</gene>
<dbReference type="CDD" id="cd00303">
    <property type="entry name" value="retropepsin_like"/>
    <property type="match status" value="1"/>
</dbReference>
<feature type="compositionally biased region" description="Basic and acidic residues" evidence="1">
    <location>
        <begin position="695"/>
        <end position="710"/>
    </location>
</feature>
<feature type="region of interest" description="Disordered" evidence="1">
    <location>
        <begin position="324"/>
        <end position="372"/>
    </location>
</feature>
<dbReference type="AlphaFoldDB" id="A0AAE0BSP0"/>
<dbReference type="Proteomes" id="UP001190700">
    <property type="component" value="Unassembled WGS sequence"/>
</dbReference>
<feature type="compositionally biased region" description="Polar residues" evidence="1">
    <location>
        <begin position="288"/>
        <end position="310"/>
    </location>
</feature>
<reference evidence="2 3" key="1">
    <citation type="journal article" date="2015" name="Genome Biol. Evol.">
        <title>Comparative Genomics of a Bacterivorous Green Alga Reveals Evolutionary Causalities and Consequences of Phago-Mixotrophic Mode of Nutrition.</title>
        <authorList>
            <person name="Burns J.A."/>
            <person name="Paasch A."/>
            <person name="Narechania A."/>
            <person name="Kim E."/>
        </authorList>
    </citation>
    <scope>NUCLEOTIDE SEQUENCE [LARGE SCALE GENOMIC DNA]</scope>
    <source>
        <strain evidence="2 3">PLY_AMNH</strain>
    </source>
</reference>